<name>A0A5Q3QGM4_9PSEU</name>
<dbReference type="Proteomes" id="UP000371041">
    <property type="component" value="Chromosome"/>
</dbReference>
<dbReference type="KEGG" id="sace:GIY23_18440"/>
<evidence type="ECO:0000313" key="2">
    <source>
        <dbReference type="EMBL" id="QGK72394.1"/>
    </source>
</evidence>
<reference evidence="3" key="1">
    <citation type="submission" date="2019-11" db="EMBL/GenBank/DDBJ databases">
        <title>The complete genome sequence of Saccharopolyspora sp. E2A.</title>
        <authorList>
            <person name="Zhang G."/>
        </authorList>
    </citation>
    <scope>NUCLEOTIDE SEQUENCE [LARGE SCALE GENOMIC DNA]</scope>
    <source>
        <strain evidence="3">E2A</strain>
    </source>
</reference>
<proteinExistence type="predicted"/>
<dbReference type="EMBL" id="CP045929">
    <property type="protein sequence ID" value="QGK72394.1"/>
    <property type="molecule type" value="Genomic_DNA"/>
</dbReference>
<feature type="region of interest" description="Disordered" evidence="1">
    <location>
        <begin position="111"/>
        <end position="161"/>
    </location>
</feature>
<sequence>MDGAVTAGADTLIPLARTELYRLSEGFRRLLDEHRPDAEGRCHACPGAFRGRRWPCSVWTTAYRYLVGDHSDQANRARRSRFRTRRAHAGPTRHHTEHTGPVVAEMIVRSGDEGPSEWDTDEFELPDLATGRARPQPPMGGHLETDHTRIHRAGVVDRTAR</sequence>
<feature type="compositionally biased region" description="Acidic residues" evidence="1">
    <location>
        <begin position="114"/>
        <end position="125"/>
    </location>
</feature>
<feature type="compositionally biased region" description="Basic and acidic residues" evidence="1">
    <location>
        <begin position="143"/>
        <end position="161"/>
    </location>
</feature>
<evidence type="ECO:0000256" key="1">
    <source>
        <dbReference type="SAM" id="MobiDB-lite"/>
    </source>
</evidence>
<organism evidence="2 3">
    <name type="scientific">Allosaccharopolyspora coralli</name>
    <dbReference type="NCBI Taxonomy" id="2665642"/>
    <lineage>
        <taxon>Bacteria</taxon>
        <taxon>Bacillati</taxon>
        <taxon>Actinomycetota</taxon>
        <taxon>Actinomycetes</taxon>
        <taxon>Pseudonocardiales</taxon>
        <taxon>Pseudonocardiaceae</taxon>
        <taxon>Allosaccharopolyspora</taxon>
    </lineage>
</organism>
<keyword evidence="3" id="KW-1185">Reference proteome</keyword>
<dbReference type="AlphaFoldDB" id="A0A5Q3QGM4"/>
<evidence type="ECO:0000313" key="3">
    <source>
        <dbReference type="Proteomes" id="UP000371041"/>
    </source>
</evidence>
<protein>
    <submittedName>
        <fullName evidence="2">Uncharacterized protein</fullName>
    </submittedName>
</protein>
<accession>A0A5Q3QGM4</accession>
<gene>
    <name evidence="2" type="ORF">GIY23_18440</name>
</gene>